<name>A0A9J6CM29_POLVA</name>
<gene>
    <name evidence="3" type="ORF">PVAND_012213</name>
</gene>
<evidence type="ECO:0000313" key="4">
    <source>
        <dbReference type="Proteomes" id="UP001107558"/>
    </source>
</evidence>
<comment type="caution">
    <text evidence="3">The sequence shown here is derived from an EMBL/GenBank/DDBJ whole genome shotgun (WGS) entry which is preliminary data.</text>
</comment>
<accession>A0A9J6CM29</accession>
<dbReference type="EMBL" id="JADBJN010000001">
    <property type="protein sequence ID" value="KAG5682895.1"/>
    <property type="molecule type" value="Genomic_DNA"/>
</dbReference>
<evidence type="ECO:0000256" key="2">
    <source>
        <dbReference type="SAM" id="SignalP"/>
    </source>
</evidence>
<feature type="chain" id="PRO_5039890059" description="Phosphatidylinositol-glycan biosynthesis class X protein" evidence="2">
    <location>
        <begin position="20"/>
        <end position="248"/>
    </location>
</feature>
<feature type="transmembrane region" description="Helical" evidence="1">
    <location>
        <begin position="204"/>
        <end position="226"/>
    </location>
</feature>
<dbReference type="Proteomes" id="UP001107558">
    <property type="component" value="Chromosome 1"/>
</dbReference>
<sequence length="248" mass="29114">MKNLFAILLISTFAIYLNGQNLEYIEFVKNEMVSITYLKSHQPFQVYMVKINTIQGYRPGSFEKQNITDFVFISIPNHDGNKINIMPHMFVQDETRIIPSNICEQNVIINRNTKGCPIIKAEDHQMLKLSNFKLYFYNMKISVQCEEFTLLKFCEQCVVDLLPKCKVKTNRLDYVAPDSLTDNSFPNLIPIDIYVEDENHSIQLFFIGLFFIILGLIVSILIFLYFKLYNYFMKKVRDYKNDSENSVN</sequence>
<proteinExistence type="predicted"/>
<keyword evidence="2" id="KW-0732">Signal</keyword>
<keyword evidence="4" id="KW-1185">Reference proteome</keyword>
<keyword evidence="1" id="KW-0472">Membrane</keyword>
<reference evidence="3" key="1">
    <citation type="submission" date="2021-03" db="EMBL/GenBank/DDBJ databases">
        <title>Chromosome level genome of the anhydrobiotic midge Polypedilum vanderplanki.</title>
        <authorList>
            <person name="Yoshida Y."/>
            <person name="Kikawada T."/>
            <person name="Gusev O."/>
        </authorList>
    </citation>
    <scope>NUCLEOTIDE SEQUENCE</scope>
    <source>
        <strain evidence="3">NIAS01</strain>
        <tissue evidence="3">Whole body or cell culture</tissue>
    </source>
</reference>
<dbReference type="AlphaFoldDB" id="A0A9J6CM29"/>
<evidence type="ECO:0000256" key="1">
    <source>
        <dbReference type="SAM" id="Phobius"/>
    </source>
</evidence>
<keyword evidence="1" id="KW-0812">Transmembrane</keyword>
<keyword evidence="1" id="KW-1133">Transmembrane helix</keyword>
<organism evidence="3 4">
    <name type="scientific">Polypedilum vanderplanki</name>
    <name type="common">Sleeping chironomid midge</name>
    <dbReference type="NCBI Taxonomy" id="319348"/>
    <lineage>
        <taxon>Eukaryota</taxon>
        <taxon>Metazoa</taxon>
        <taxon>Ecdysozoa</taxon>
        <taxon>Arthropoda</taxon>
        <taxon>Hexapoda</taxon>
        <taxon>Insecta</taxon>
        <taxon>Pterygota</taxon>
        <taxon>Neoptera</taxon>
        <taxon>Endopterygota</taxon>
        <taxon>Diptera</taxon>
        <taxon>Nematocera</taxon>
        <taxon>Chironomoidea</taxon>
        <taxon>Chironomidae</taxon>
        <taxon>Chironominae</taxon>
        <taxon>Polypedilum</taxon>
        <taxon>Polypedilum</taxon>
    </lineage>
</organism>
<evidence type="ECO:0008006" key="5">
    <source>
        <dbReference type="Google" id="ProtNLM"/>
    </source>
</evidence>
<protein>
    <recommendedName>
        <fullName evidence="5">Phosphatidylinositol-glycan biosynthesis class X protein</fullName>
    </recommendedName>
</protein>
<feature type="signal peptide" evidence="2">
    <location>
        <begin position="1"/>
        <end position="19"/>
    </location>
</feature>
<evidence type="ECO:0000313" key="3">
    <source>
        <dbReference type="EMBL" id="KAG5682895.1"/>
    </source>
</evidence>